<organism evidence="2 3">
    <name type="scientific">Pythium insidiosum</name>
    <name type="common">Pythiosis disease agent</name>
    <dbReference type="NCBI Taxonomy" id="114742"/>
    <lineage>
        <taxon>Eukaryota</taxon>
        <taxon>Sar</taxon>
        <taxon>Stramenopiles</taxon>
        <taxon>Oomycota</taxon>
        <taxon>Peronosporomycetes</taxon>
        <taxon>Pythiales</taxon>
        <taxon>Pythiaceae</taxon>
        <taxon>Pythium</taxon>
    </lineage>
</organism>
<evidence type="ECO:0000256" key="1">
    <source>
        <dbReference type="SAM" id="Coils"/>
    </source>
</evidence>
<name>A0AAD5LY17_PYTIN</name>
<comment type="caution">
    <text evidence="2">The sequence shown here is derived from an EMBL/GenBank/DDBJ whole genome shotgun (WGS) entry which is preliminary data.</text>
</comment>
<dbReference type="EMBL" id="JAKCXM010000262">
    <property type="protein sequence ID" value="KAJ0397197.1"/>
    <property type="molecule type" value="Genomic_DNA"/>
</dbReference>
<accession>A0AAD5LY17</accession>
<protein>
    <submittedName>
        <fullName evidence="2">Uncharacterized protein</fullName>
    </submittedName>
</protein>
<evidence type="ECO:0000313" key="3">
    <source>
        <dbReference type="Proteomes" id="UP001209570"/>
    </source>
</evidence>
<dbReference type="Proteomes" id="UP001209570">
    <property type="component" value="Unassembled WGS sequence"/>
</dbReference>
<sequence length="188" mass="21946">MMEHELEVERRARQATLMRLQELEGEVDTLQRETRRLTFELEAARKVVDVFHDKTDVQDLAEHNLALREQVASLKSLLKELISKLAAKDAQLQMLYQRCASWEQQVIELKFELEAIKHEAKEQDEMAKEAQIDKRRCARIILDLRGELNKQLMDLEQLHNASLLFSPKNSRGIDMNRKSFSHHMNAAA</sequence>
<keyword evidence="1" id="KW-0175">Coiled coil</keyword>
<evidence type="ECO:0000313" key="2">
    <source>
        <dbReference type="EMBL" id="KAJ0397197.1"/>
    </source>
</evidence>
<proteinExistence type="predicted"/>
<keyword evidence="3" id="KW-1185">Reference proteome</keyword>
<feature type="coiled-coil region" evidence="1">
    <location>
        <begin position="6"/>
        <end position="40"/>
    </location>
</feature>
<dbReference type="AlphaFoldDB" id="A0AAD5LY17"/>
<gene>
    <name evidence="2" type="ORF">P43SY_004852</name>
</gene>
<feature type="coiled-coil region" evidence="1">
    <location>
        <begin position="64"/>
        <end position="133"/>
    </location>
</feature>
<reference evidence="2" key="1">
    <citation type="submission" date="2021-12" db="EMBL/GenBank/DDBJ databases">
        <title>Prjna785345.</title>
        <authorList>
            <person name="Rujirawat T."/>
            <person name="Krajaejun T."/>
        </authorList>
    </citation>
    <scope>NUCLEOTIDE SEQUENCE</scope>
    <source>
        <strain evidence="2">Pi057C3</strain>
    </source>
</reference>